<evidence type="ECO:0000313" key="4">
    <source>
        <dbReference type="EMBL" id="HJB38764.1"/>
    </source>
</evidence>
<feature type="compositionally biased region" description="Polar residues" evidence="1">
    <location>
        <begin position="230"/>
        <end position="243"/>
    </location>
</feature>
<dbReference type="InterPro" id="IPR055431">
    <property type="entry name" value="RsgI_M"/>
</dbReference>
<dbReference type="AlphaFoldDB" id="A0A9D2S0H5"/>
<feature type="transmembrane region" description="Helical" evidence="2">
    <location>
        <begin position="48"/>
        <end position="70"/>
    </location>
</feature>
<protein>
    <recommendedName>
        <fullName evidence="3">Anti-sigma factor RsgI-like middle domain-containing protein</fullName>
    </recommendedName>
</protein>
<dbReference type="EMBL" id="DWYA01000001">
    <property type="protein sequence ID" value="HJB38764.1"/>
    <property type="molecule type" value="Genomic_DNA"/>
</dbReference>
<proteinExistence type="predicted"/>
<dbReference type="Proteomes" id="UP000824209">
    <property type="component" value="Unassembled WGS sequence"/>
</dbReference>
<evidence type="ECO:0000313" key="5">
    <source>
        <dbReference type="Proteomes" id="UP000824209"/>
    </source>
</evidence>
<accession>A0A9D2S0H5</accession>
<dbReference type="Pfam" id="PF23750">
    <property type="entry name" value="RsgI_M"/>
    <property type="match status" value="1"/>
</dbReference>
<evidence type="ECO:0000259" key="3">
    <source>
        <dbReference type="Pfam" id="PF23750"/>
    </source>
</evidence>
<keyword evidence="2" id="KW-1133">Transmembrane helix</keyword>
<keyword evidence="2" id="KW-0812">Transmembrane</keyword>
<sequence length="276" mass="30459">MDDQQLERKIKESFSKIEASEALKRQTKAFLSERAFSSARTARPRRRLVPILACAAVLFLAVLAYPVYFLPTCVISVDINPSLELGVNRFDRVVSVTPMNEDAKALAGSLNLQFLNYEQAVETLVSTAEIQSRLENNELLSITVVEADNEQSQRILAGVERCTQEHQNAHCYAMTPNEAEAAHECGLSYGKYRAFLELQALDPTVTAEDVQGLTMHEMREWIMALENPENATATSPTPSTQGAAEQGQGQGQHHGQGQGHSHAYGKQRWALDNSAA</sequence>
<keyword evidence="2" id="KW-0472">Membrane</keyword>
<feature type="domain" description="Anti-sigma factor RsgI-like middle" evidence="3">
    <location>
        <begin position="74"/>
        <end position="195"/>
    </location>
</feature>
<organism evidence="4 5">
    <name type="scientific">Candidatus Ruthenibacterium avium</name>
    <dbReference type="NCBI Taxonomy" id="2838751"/>
    <lineage>
        <taxon>Bacteria</taxon>
        <taxon>Bacillati</taxon>
        <taxon>Bacillota</taxon>
        <taxon>Clostridia</taxon>
        <taxon>Eubacteriales</taxon>
        <taxon>Oscillospiraceae</taxon>
        <taxon>Ruthenibacterium</taxon>
    </lineage>
</organism>
<reference evidence="4" key="1">
    <citation type="journal article" date="2021" name="PeerJ">
        <title>Extensive microbial diversity within the chicken gut microbiome revealed by metagenomics and culture.</title>
        <authorList>
            <person name="Gilroy R."/>
            <person name="Ravi A."/>
            <person name="Getino M."/>
            <person name="Pursley I."/>
            <person name="Horton D.L."/>
            <person name="Alikhan N.F."/>
            <person name="Baker D."/>
            <person name="Gharbi K."/>
            <person name="Hall N."/>
            <person name="Watson M."/>
            <person name="Adriaenssens E.M."/>
            <person name="Foster-Nyarko E."/>
            <person name="Jarju S."/>
            <person name="Secka A."/>
            <person name="Antonio M."/>
            <person name="Oren A."/>
            <person name="Chaudhuri R.R."/>
            <person name="La Ragione R."/>
            <person name="Hildebrand F."/>
            <person name="Pallen M.J."/>
        </authorList>
    </citation>
    <scope>NUCLEOTIDE SEQUENCE</scope>
    <source>
        <strain evidence="4">ChiBcec8-14828</strain>
    </source>
</reference>
<feature type="compositionally biased region" description="Gly residues" evidence="1">
    <location>
        <begin position="248"/>
        <end position="258"/>
    </location>
</feature>
<name>A0A9D2S0H5_9FIRM</name>
<evidence type="ECO:0000256" key="1">
    <source>
        <dbReference type="SAM" id="MobiDB-lite"/>
    </source>
</evidence>
<comment type="caution">
    <text evidence="4">The sequence shown here is derived from an EMBL/GenBank/DDBJ whole genome shotgun (WGS) entry which is preliminary data.</text>
</comment>
<evidence type="ECO:0000256" key="2">
    <source>
        <dbReference type="SAM" id="Phobius"/>
    </source>
</evidence>
<feature type="region of interest" description="Disordered" evidence="1">
    <location>
        <begin position="230"/>
        <end position="276"/>
    </location>
</feature>
<reference evidence="4" key="2">
    <citation type="submission" date="2021-04" db="EMBL/GenBank/DDBJ databases">
        <authorList>
            <person name="Gilroy R."/>
        </authorList>
    </citation>
    <scope>NUCLEOTIDE SEQUENCE</scope>
    <source>
        <strain evidence="4">ChiBcec8-14828</strain>
    </source>
</reference>
<gene>
    <name evidence="4" type="ORF">H9943_00010</name>
</gene>